<dbReference type="Proteomes" id="UP001165960">
    <property type="component" value="Unassembled WGS sequence"/>
</dbReference>
<sequence>MYMYLPSLHLLPSHLKTQVPPGRVSSPNTALTLELADPKVLIPASPILGSTDPDASPLLCYPGSQGIEEDQLHRILTINALTRGMKIIVNAAIHSILILPSVGHFEDKSLAFATQNELMTNSGNPIVWFPDPCATHLPH</sequence>
<organism evidence="1 2">
    <name type="scientific">Entomophthora muscae</name>
    <dbReference type="NCBI Taxonomy" id="34485"/>
    <lineage>
        <taxon>Eukaryota</taxon>
        <taxon>Fungi</taxon>
        <taxon>Fungi incertae sedis</taxon>
        <taxon>Zoopagomycota</taxon>
        <taxon>Entomophthoromycotina</taxon>
        <taxon>Entomophthoromycetes</taxon>
        <taxon>Entomophthorales</taxon>
        <taxon>Entomophthoraceae</taxon>
        <taxon>Entomophthora</taxon>
    </lineage>
</organism>
<keyword evidence="2" id="KW-1185">Reference proteome</keyword>
<evidence type="ECO:0000313" key="1">
    <source>
        <dbReference type="EMBL" id="KAJ9076428.1"/>
    </source>
</evidence>
<gene>
    <name evidence="1" type="ORF">DSO57_1026355</name>
</gene>
<proteinExistence type="predicted"/>
<reference evidence="1" key="1">
    <citation type="submission" date="2022-04" db="EMBL/GenBank/DDBJ databases">
        <title>Genome of the entomopathogenic fungus Entomophthora muscae.</title>
        <authorList>
            <person name="Elya C."/>
            <person name="Lovett B.R."/>
            <person name="Lee E."/>
            <person name="Macias A.M."/>
            <person name="Hajek A.E."/>
            <person name="De Bivort B.L."/>
            <person name="Kasson M.T."/>
            <person name="De Fine Licht H.H."/>
            <person name="Stajich J.E."/>
        </authorList>
    </citation>
    <scope>NUCLEOTIDE SEQUENCE</scope>
    <source>
        <strain evidence="1">Berkeley</strain>
    </source>
</reference>
<name>A0ACC2TPF6_9FUNG</name>
<dbReference type="EMBL" id="QTSX02002283">
    <property type="protein sequence ID" value="KAJ9076428.1"/>
    <property type="molecule type" value="Genomic_DNA"/>
</dbReference>
<evidence type="ECO:0000313" key="2">
    <source>
        <dbReference type="Proteomes" id="UP001165960"/>
    </source>
</evidence>
<protein>
    <submittedName>
        <fullName evidence="1">Uncharacterized protein</fullName>
    </submittedName>
</protein>
<accession>A0ACC2TPF6</accession>
<comment type="caution">
    <text evidence="1">The sequence shown here is derived from an EMBL/GenBank/DDBJ whole genome shotgun (WGS) entry which is preliminary data.</text>
</comment>